<dbReference type="Pfam" id="PF19305">
    <property type="entry name" value="MmgE_PrpD_C"/>
    <property type="match status" value="1"/>
</dbReference>
<accession>A0ABT1R1G4</accession>
<dbReference type="PANTHER" id="PTHR16943">
    <property type="entry name" value="2-METHYLCITRATE DEHYDRATASE-RELATED"/>
    <property type="match status" value="1"/>
</dbReference>
<sequence length="459" mass="48524">MKTEGLGATRQLARHLADLRLDAIPASAVERARLLLLDGLACLVLGTRGTVGQGAVEAMRLLGGHPHCTVFAGTGDFRSSVRNAAYANAMTLYSVGLNDIHKPSTSHPGGCIVMPSLAVAEWLGRDGGDILTALVAGYEMNARVGIATAPSHRERGFHTTGTVGTFGATAAAGNLMGLNADLLANAFGVAGSQAAGLYEFHHDGALTMVFHAGRAAQNGVEACILVQHGLTGPATVLEGDKGFCRALSDSYDLDVLTRNLGERYLIEETSFRLYYGCNSTLAASAATERLLVTHGIPVDDIREIVVRCHPVVERDNNDPEAGTLLAARLSMQFNLALVLDRGYVWTADIYDEDLWSPAIRAHMPSVRLVADDAMPRFGASVTALLKDGRSVEEVIMSPSGDADTPPSFDEIATKFRRMVAPVGGEASAEQVISIVAELERHSAAELIAALADACRGEHA</sequence>
<dbReference type="InterPro" id="IPR042183">
    <property type="entry name" value="MmgE/PrpD_sf_1"/>
</dbReference>
<dbReference type="Gene3D" id="1.10.4100.10">
    <property type="entry name" value="2-methylcitrate dehydratase PrpD"/>
    <property type="match status" value="1"/>
</dbReference>
<dbReference type="RefSeq" id="WP_256115101.1">
    <property type="nucleotide sequence ID" value="NZ_WHSB02000001.1"/>
</dbReference>
<evidence type="ECO:0000313" key="4">
    <source>
        <dbReference type="EMBL" id="MCQ4629010.1"/>
    </source>
</evidence>
<dbReference type="PANTHER" id="PTHR16943:SF8">
    <property type="entry name" value="2-METHYLCITRATE DEHYDRATASE"/>
    <property type="match status" value="1"/>
</dbReference>
<dbReference type="InterPro" id="IPR045337">
    <property type="entry name" value="MmgE_PrpD_C"/>
</dbReference>
<dbReference type="Proteomes" id="UP000996601">
    <property type="component" value="Unassembled WGS sequence"/>
</dbReference>
<evidence type="ECO:0000259" key="2">
    <source>
        <dbReference type="Pfam" id="PF03972"/>
    </source>
</evidence>
<gene>
    <name evidence="4" type="ORF">GB927_003105</name>
</gene>
<proteinExistence type="inferred from homology"/>
<keyword evidence="5" id="KW-1185">Reference proteome</keyword>
<evidence type="ECO:0000259" key="3">
    <source>
        <dbReference type="Pfam" id="PF19305"/>
    </source>
</evidence>
<dbReference type="Pfam" id="PF03972">
    <property type="entry name" value="MmgE_PrpD_N"/>
    <property type="match status" value="1"/>
</dbReference>
<organism evidence="4 5">
    <name type="scientific">Shinella lacus</name>
    <dbReference type="NCBI Taxonomy" id="2654216"/>
    <lineage>
        <taxon>Bacteria</taxon>
        <taxon>Pseudomonadati</taxon>
        <taxon>Pseudomonadota</taxon>
        <taxon>Alphaproteobacteria</taxon>
        <taxon>Hyphomicrobiales</taxon>
        <taxon>Rhizobiaceae</taxon>
        <taxon>Shinella</taxon>
    </lineage>
</organism>
<dbReference type="InterPro" id="IPR042188">
    <property type="entry name" value="MmgE/PrpD_sf_2"/>
</dbReference>
<dbReference type="Gene3D" id="3.30.1330.120">
    <property type="entry name" value="2-methylcitrate dehydratase PrpD"/>
    <property type="match status" value="1"/>
</dbReference>
<dbReference type="InterPro" id="IPR036148">
    <property type="entry name" value="MmgE/PrpD_sf"/>
</dbReference>
<dbReference type="EMBL" id="WHSB02000001">
    <property type="protein sequence ID" value="MCQ4629010.1"/>
    <property type="molecule type" value="Genomic_DNA"/>
</dbReference>
<evidence type="ECO:0000256" key="1">
    <source>
        <dbReference type="ARBA" id="ARBA00006174"/>
    </source>
</evidence>
<protein>
    <submittedName>
        <fullName evidence="4">MmgE/PrpD family protein</fullName>
    </submittedName>
</protein>
<dbReference type="SUPFAM" id="SSF103378">
    <property type="entry name" value="2-methylcitrate dehydratase PrpD"/>
    <property type="match status" value="1"/>
</dbReference>
<dbReference type="InterPro" id="IPR005656">
    <property type="entry name" value="MmgE_PrpD"/>
</dbReference>
<reference evidence="4" key="1">
    <citation type="submission" date="2021-07" db="EMBL/GenBank/DDBJ databases">
        <title>Shinella sp. nov., a novel member of the genus Shinella from water.</title>
        <authorList>
            <person name="Deng Y."/>
        </authorList>
    </citation>
    <scope>NUCLEOTIDE SEQUENCE</scope>
    <source>
        <strain evidence="4">CPCC 100929</strain>
    </source>
</reference>
<comment type="caution">
    <text evidence="4">The sequence shown here is derived from an EMBL/GenBank/DDBJ whole genome shotgun (WGS) entry which is preliminary data.</text>
</comment>
<name>A0ABT1R1G4_9HYPH</name>
<feature type="domain" description="MmgE/PrpD N-terminal" evidence="2">
    <location>
        <begin position="10"/>
        <end position="254"/>
    </location>
</feature>
<comment type="similarity">
    <text evidence="1">Belongs to the PrpD family.</text>
</comment>
<dbReference type="InterPro" id="IPR045336">
    <property type="entry name" value="MmgE_PrpD_N"/>
</dbReference>
<evidence type="ECO:0000313" key="5">
    <source>
        <dbReference type="Proteomes" id="UP000996601"/>
    </source>
</evidence>
<feature type="domain" description="MmgE/PrpD C-terminal" evidence="3">
    <location>
        <begin position="283"/>
        <end position="439"/>
    </location>
</feature>